<dbReference type="SUPFAM" id="SSF111126">
    <property type="entry name" value="Ligand-binding domain in the NO signalling and Golgi transport"/>
    <property type="match status" value="1"/>
</dbReference>
<dbReference type="EMBL" id="JAOQNS010000004">
    <property type="protein sequence ID" value="MCW2307237.1"/>
    <property type="molecule type" value="Genomic_DNA"/>
</dbReference>
<evidence type="ECO:0000313" key="2">
    <source>
        <dbReference type="EMBL" id="MCW2307237.1"/>
    </source>
</evidence>
<dbReference type="Gene3D" id="3.90.1520.10">
    <property type="entry name" value="H-NOX domain"/>
    <property type="match status" value="1"/>
</dbReference>
<dbReference type="RefSeq" id="WP_264600898.1">
    <property type="nucleotide sequence ID" value="NZ_JAOQNS010000004.1"/>
</dbReference>
<sequence length="180" mass="20336">MKGVVFTEFLDMVDDRFGMETTERIVGRADLPSGGAYTSVGTYDHSEIVSLVVELGRETGIGVGDLVKSFGRHLLTRFHAIYPQFFAEKPDLFSFLENVDAYIHEEVRKLYPNAALPEIGTRRLPDGSLELSYRSNRHMGDLCEGLIVGAIAHYGEAHRLERRDHPQEEDKQCLTFLLHP</sequence>
<protein>
    <recommendedName>
        <fullName evidence="1">Heme NO-binding domain-containing protein</fullName>
    </recommendedName>
</protein>
<proteinExistence type="predicted"/>
<organism evidence="2 3">
    <name type="scientific">Rhodobium gokarnense</name>
    <dbReference type="NCBI Taxonomy" id="364296"/>
    <lineage>
        <taxon>Bacteria</taxon>
        <taxon>Pseudomonadati</taxon>
        <taxon>Pseudomonadota</taxon>
        <taxon>Alphaproteobacteria</taxon>
        <taxon>Hyphomicrobiales</taxon>
        <taxon>Rhodobiaceae</taxon>
        <taxon>Rhodobium</taxon>
    </lineage>
</organism>
<dbReference type="InterPro" id="IPR024096">
    <property type="entry name" value="NO_sig/Golgi_transp_ligand-bd"/>
</dbReference>
<dbReference type="InterPro" id="IPR038158">
    <property type="entry name" value="H-NOX_domain_sf"/>
</dbReference>
<dbReference type="InterPro" id="IPR011644">
    <property type="entry name" value="Heme_NO-bd"/>
</dbReference>
<gene>
    <name evidence="2" type="ORF">M2319_001568</name>
</gene>
<evidence type="ECO:0000313" key="3">
    <source>
        <dbReference type="Proteomes" id="UP001209755"/>
    </source>
</evidence>
<comment type="caution">
    <text evidence="2">The sequence shown here is derived from an EMBL/GenBank/DDBJ whole genome shotgun (WGS) entry which is preliminary data.</text>
</comment>
<keyword evidence="3" id="KW-1185">Reference proteome</keyword>
<accession>A0ABT3HA08</accession>
<dbReference type="Proteomes" id="UP001209755">
    <property type="component" value="Unassembled WGS sequence"/>
</dbReference>
<name>A0ABT3HA08_9HYPH</name>
<evidence type="ECO:0000259" key="1">
    <source>
        <dbReference type="Pfam" id="PF07700"/>
    </source>
</evidence>
<dbReference type="Pfam" id="PF07700">
    <property type="entry name" value="HNOB"/>
    <property type="match status" value="1"/>
</dbReference>
<feature type="domain" description="Heme NO-binding" evidence="1">
    <location>
        <begin position="2"/>
        <end position="157"/>
    </location>
</feature>
<reference evidence="3" key="1">
    <citation type="submission" date="2023-07" db="EMBL/GenBank/DDBJ databases">
        <title>Genome sequencing of Purple Non-Sulfur Bacteria from various extreme environments.</title>
        <authorList>
            <person name="Mayer M."/>
        </authorList>
    </citation>
    <scope>NUCLEOTIDE SEQUENCE [LARGE SCALE GENOMIC DNA]</scope>
    <source>
        <strain evidence="3">DSM 17935</strain>
    </source>
</reference>